<feature type="transmembrane region" description="Helical" evidence="1">
    <location>
        <begin position="122"/>
        <end position="140"/>
    </location>
</feature>
<protein>
    <submittedName>
        <fullName evidence="4">DUF4825 domain-containing protein</fullName>
    </submittedName>
</protein>
<dbReference type="CDD" id="cd07341">
    <property type="entry name" value="M56_BlaR1_MecR1_like"/>
    <property type="match status" value="1"/>
</dbReference>
<evidence type="ECO:0000313" key="5">
    <source>
        <dbReference type="Proteomes" id="UP000886785"/>
    </source>
</evidence>
<dbReference type="PANTHER" id="PTHR34978:SF3">
    <property type="entry name" value="SLR0241 PROTEIN"/>
    <property type="match status" value="1"/>
</dbReference>
<gene>
    <name evidence="4" type="ORF">IAA54_07490</name>
</gene>
<evidence type="ECO:0000259" key="3">
    <source>
        <dbReference type="Pfam" id="PF16107"/>
    </source>
</evidence>
<sequence length="789" mass="87858">MRGLFLTWVQIALETGILLAVLLPLSRWLHRRIPARRLCLVWGILALRLLIPVRIEAEIPVPESVLPAVSQTVQVVPDISENVTVTGSQPIQDAPVPAFPDRQIPQAVESPRAEDTDITPDWLSIGTGIWIAGTAVFTLWETWRYLRFRRQIDRWGCPPQDETAGAYREVCCEMALRTAPELRIWESAPGPMILGLLRPVLILPSEGYSRGTLEAIFRHELVHFRRGDLWYKLLMTAVRAVHWYHPLVWWMVRVSDRDLELSCDEEAVRNGDLEARRQYSMALLDAVRMQKKGGIPVSTQFHHGKREWKLRLANLLAAAPKQGGRAIVAIILAASILCGAWTGCTVRTVPGTGDSGVSAEENIVRLSGLYRYKMASMETEPQESSIPIVSLISELPADGLAVQEIDYSQEGGRNLSILYRITDPGKIFVDNTLTADVYYRNAGILFSLVESLEKITISYEEDDKLGQGGTVTYTFSYTRDMYPVDLDAASSSPENFTALLLALGTTGLPESQLEPLYEARTEYLGSASAVGKLVSLLPEISAASYDGMELSTENQPYRLTLFYIAEDMGAALENEAYSAFYVNSGILLSLIQNLDRVEIQINDPDQETAPEYTFTANSYPAGAKQAWESFDSFAAYWGGGDPPAAPLKADPWRDPSLLREIYRNAPEDSSDAQAVENLLSLFPAFDDLSYADMTLLNSGTGEGDSPSGVLWLFYYSDVRVSRIDSQQFMPLAGMLISLLEDVERVEIVVEDGRYSESFGESATGYIGDLKEIGAQEETFVEYWSTYRQQ</sequence>
<dbReference type="Proteomes" id="UP000886785">
    <property type="component" value="Unassembled WGS sequence"/>
</dbReference>
<dbReference type="Pfam" id="PF16107">
    <property type="entry name" value="DUF4825"/>
    <property type="match status" value="1"/>
</dbReference>
<comment type="caution">
    <text evidence="4">The sequence shown here is derived from an EMBL/GenBank/DDBJ whole genome shotgun (WGS) entry which is preliminary data.</text>
</comment>
<dbReference type="Pfam" id="PF05569">
    <property type="entry name" value="Peptidase_M56"/>
    <property type="match status" value="1"/>
</dbReference>
<dbReference type="PANTHER" id="PTHR34978">
    <property type="entry name" value="POSSIBLE SENSOR-TRANSDUCER PROTEIN BLAR"/>
    <property type="match status" value="1"/>
</dbReference>
<reference evidence="4" key="1">
    <citation type="submission" date="2020-10" db="EMBL/GenBank/DDBJ databases">
        <authorList>
            <person name="Gilroy R."/>
        </authorList>
    </citation>
    <scope>NUCLEOTIDE SEQUENCE</scope>
    <source>
        <strain evidence="4">ChiSjej1B19-7085</strain>
    </source>
</reference>
<proteinExistence type="predicted"/>
<organism evidence="4 5">
    <name type="scientific">Candidatus Gallacutalibacter pullicola</name>
    <dbReference type="NCBI Taxonomy" id="2840830"/>
    <lineage>
        <taxon>Bacteria</taxon>
        <taxon>Bacillati</taxon>
        <taxon>Bacillota</taxon>
        <taxon>Clostridia</taxon>
        <taxon>Eubacteriales</taxon>
        <taxon>Candidatus Gallacutalibacter</taxon>
    </lineage>
</organism>
<dbReference type="AlphaFoldDB" id="A0A9D1DR44"/>
<dbReference type="InterPro" id="IPR008756">
    <property type="entry name" value="Peptidase_M56"/>
</dbReference>
<reference evidence="4" key="2">
    <citation type="journal article" date="2021" name="PeerJ">
        <title>Extensive microbial diversity within the chicken gut microbiome revealed by metagenomics and culture.</title>
        <authorList>
            <person name="Gilroy R."/>
            <person name="Ravi A."/>
            <person name="Getino M."/>
            <person name="Pursley I."/>
            <person name="Horton D.L."/>
            <person name="Alikhan N.F."/>
            <person name="Baker D."/>
            <person name="Gharbi K."/>
            <person name="Hall N."/>
            <person name="Watson M."/>
            <person name="Adriaenssens E.M."/>
            <person name="Foster-Nyarko E."/>
            <person name="Jarju S."/>
            <person name="Secka A."/>
            <person name="Antonio M."/>
            <person name="Oren A."/>
            <person name="Chaudhuri R.R."/>
            <person name="La Ragione R."/>
            <person name="Hildebrand F."/>
            <person name="Pallen M.J."/>
        </authorList>
    </citation>
    <scope>NUCLEOTIDE SEQUENCE</scope>
    <source>
        <strain evidence="4">ChiSjej1B19-7085</strain>
    </source>
</reference>
<dbReference type="EMBL" id="DVHF01000083">
    <property type="protein sequence ID" value="HIR57498.1"/>
    <property type="molecule type" value="Genomic_DNA"/>
</dbReference>
<feature type="transmembrane region" description="Helical" evidence="1">
    <location>
        <begin position="6"/>
        <end position="26"/>
    </location>
</feature>
<keyword evidence="1" id="KW-1133">Transmembrane helix</keyword>
<evidence type="ECO:0000256" key="1">
    <source>
        <dbReference type="SAM" id="Phobius"/>
    </source>
</evidence>
<evidence type="ECO:0000259" key="2">
    <source>
        <dbReference type="Pfam" id="PF05569"/>
    </source>
</evidence>
<evidence type="ECO:0000313" key="4">
    <source>
        <dbReference type="EMBL" id="HIR57498.1"/>
    </source>
</evidence>
<dbReference type="InterPro" id="IPR032250">
    <property type="entry name" value="DUF4825"/>
</dbReference>
<feature type="domain" description="DUF4825" evidence="3">
    <location>
        <begin position="516"/>
        <end position="610"/>
    </location>
</feature>
<feature type="domain" description="Peptidase M56" evidence="2">
    <location>
        <begin position="9"/>
        <end position="315"/>
    </location>
</feature>
<keyword evidence="1" id="KW-0472">Membrane</keyword>
<name>A0A9D1DR44_9FIRM</name>
<keyword evidence="1" id="KW-0812">Transmembrane</keyword>
<dbReference type="InterPro" id="IPR052173">
    <property type="entry name" value="Beta-lactam_resp_regulator"/>
</dbReference>
<accession>A0A9D1DR44</accession>